<feature type="region of interest" description="Disordered" evidence="1">
    <location>
        <begin position="351"/>
        <end position="379"/>
    </location>
</feature>
<keyword evidence="3" id="KW-1185">Reference proteome</keyword>
<proteinExistence type="predicted"/>
<accession>A0ABR2I6M5</accession>
<sequence length="379" mass="43962">MNKSSPLPNLGLSQSQRPPVPVAIFNTRVKPKAVHAQTEKKKTIRIIHEVPPPPKIEAESIAVRFFNNHPDATVDPRPLEEKISDIDNLFLESQVEDDNIFELLVQKKSMCELLYGEESVETIIASIQLGAFYNKIEKFQSAYRHLKTAYDISSQYVKKLAIQDQLFLSVEYVQTLLELGFQSEDNENSANVINNAHLNKNIKTKIVFNGDYSFEIDDDKLNLAENILFPFKNVENEDNNENKIEIFYRRDLYIAQLKMCRRKFKKALKYYEKAIDTYLTMLDKERRTATQVELSSLYLNAGLMASEIKEKDVANCYFQKSRTIFIEAGLTIKVQEIDSYITTLNKKKDFEEEEEEEINEVNKVEEEEENNNEENLNNS</sequence>
<evidence type="ECO:0000256" key="1">
    <source>
        <dbReference type="SAM" id="MobiDB-lite"/>
    </source>
</evidence>
<reference evidence="2 3" key="1">
    <citation type="submission" date="2024-04" db="EMBL/GenBank/DDBJ databases">
        <title>Tritrichomonas musculus Genome.</title>
        <authorList>
            <person name="Alves-Ferreira E."/>
            <person name="Grigg M."/>
            <person name="Lorenzi H."/>
            <person name="Galac M."/>
        </authorList>
    </citation>
    <scope>NUCLEOTIDE SEQUENCE [LARGE SCALE GENOMIC DNA]</scope>
    <source>
        <strain evidence="2 3">EAF2021</strain>
    </source>
</reference>
<gene>
    <name evidence="2" type="ORF">M9Y10_012911</name>
</gene>
<dbReference type="EMBL" id="JAPFFF010000019">
    <property type="protein sequence ID" value="KAK8857817.1"/>
    <property type="molecule type" value="Genomic_DNA"/>
</dbReference>
<evidence type="ECO:0000313" key="3">
    <source>
        <dbReference type="Proteomes" id="UP001470230"/>
    </source>
</evidence>
<evidence type="ECO:0000313" key="2">
    <source>
        <dbReference type="EMBL" id="KAK8857817.1"/>
    </source>
</evidence>
<name>A0ABR2I6M5_9EUKA</name>
<organism evidence="2 3">
    <name type="scientific">Tritrichomonas musculus</name>
    <dbReference type="NCBI Taxonomy" id="1915356"/>
    <lineage>
        <taxon>Eukaryota</taxon>
        <taxon>Metamonada</taxon>
        <taxon>Parabasalia</taxon>
        <taxon>Tritrichomonadida</taxon>
        <taxon>Tritrichomonadidae</taxon>
        <taxon>Tritrichomonas</taxon>
    </lineage>
</organism>
<evidence type="ECO:0008006" key="4">
    <source>
        <dbReference type="Google" id="ProtNLM"/>
    </source>
</evidence>
<dbReference type="SUPFAM" id="SSF48452">
    <property type="entry name" value="TPR-like"/>
    <property type="match status" value="1"/>
</dbReference>
<dbReference type="InterPro" id="IPR011990">
    <property type="entry name" value="TPR-like_helical_dom_sf"/>
</dbReference>
<dbReference type="Proteomes" id="UP001470230">
    <property type="component" value="Unassembled WGS sequence"/>
</dbReference>
<comment type="caution">
    <text evidence="2">The sequence shown here is derived from an EMBL/GenBank/DDBJ whole genome shotgun (WGS) entry which is preliminary data.</text>
</comment>
<feature type="compositionally biased region" description="Acidic residues" evidence="1">
    <location>
        <begin position="351"/>
        <end position="372"/>
    </location>
</feature>
<protein>
    <recommendedName>
        <fullName evidence="4">TPR Domain containing protein</fullName>
    </recommendedName>
</protein>